<organism evidence="2 3">
    <name type="scientific">Triticum turgidum subsp. durum</name>
    <name type="common">Durum wheat</name>
    <name type="synonym">Triticum durum</name>
    <dbReference type="NCBI Taxonomy" id="4567"/>
    <lineage>
        <taxon>Eukaryota</taxon>
        <taxon>Viridiplantae</taxon>
        <taxon>Streptophyta</taxon>
        <taxon>Embryophyta</taxon>
        <taxon>Tracheophyta</taxon>
        <taxon>Spermatophyta</taxon>
        <taxon>Magnoliopsida</taxon>
        <taxon>Liliopsida</taxon>
        <taxon>Poales</taxon>
        <taxon>Poaceae</taxon>
        <taxon>BOP clade</taxon>
        <taxon>Pooideae</taxon>
        <taxon>Triticodae</taxon>
        <taxon>Triticeae</taxon>
        <taxon>Triticinae</taxon>
        <taxon>Triticum</taxon>
    </lineage>
</organism>
<dbReference type="Proteomes" id="UP000324705">
    <property type="component" value="Chromosome 6B"/>
</dbReference>
<evidence type="ECO:0000313" key="2">
    <source>
        <dbReference type="EMBL" id="VAI62740.1"/>
    </source>
</evidence>
<dbReference type="EMBL" id="LT934122">
    <property type="protein sequence ID" value="VAI62740.1"/>
    <property type="molecule type" value="Genomic_DNA"/>
</dbReference>
<gene>
    <name evidence="2" type="ORF">TRITD_6Bv1G215640</name>
</gene>
<protein>
    <submittedName>
        <fullName evidence="2">Uncharacterized protein</fullName>
    </submittedName>
</protein>
<reference evidence="2 3" key="1">
    <citation type="submission" date="2017-09" db="EMBL/GenBank/DDBJ databases">
        <authorList>
            <consortium name="International Durum Wheat Genome Sequencing Consortium (IDWGSC)"/>
            <person name="Milanesi L."/>
        </authorList>
    </citation>
    <scope>NUCLEOTIDE SEQUENCE [LARGE SCALE GENOMIC DNA]</scope>
    <source>
        <strain evidence="3">cv. Svevo</strain>
    </source>
</reference>
<feature type="region of interest" description="Disordered" evidence="1">
    <location>
        <begin position="74"/>
        <end position="97"/>
    </location>
</feature>
<dbReference type="AlphaFoldDB" id="A0A9R0YXT0"/>
<feature type="compositionally biased region" description="Polar residues" evidence="1">
    <location>
        <begin position="74"/>
        <end position="83"/>
    </location>
</feature>
<accession>A0A9R0YXT0</accession>
<keyword evidence="3" id="KW-1185">Reference proteome</keyword>
<name>A0A9R0YXT0_TRITD</name>
<sequence>MKVSFKWSSVLTTHNSEHHIQTFWQFPWLLPKISSIKTCCAFALHKSCKRRPLQMLFIRQFILTLMVQPLVASEQTSKSTSLHSCVPSPSRPNWNRR</sequence>
<proteinExistence type="predicted"/>
<evidence type="ECO:0000256" key="1">
    <source>
        <dbReference type="SAM" id="MobiDB-lite"/>
    </source>
</evidence>
<evidence type="ECO:0000313" key="3">
    <source>
        <dbReference type="Proteomes" id="UP000324705"/>
    </source>
</evidence>
<dbReference type="Gramene" id="TRITD6Bv1G215640.1">
    <property type="protein sequence ID" value="TRITD6Bv1G215640.1"/>
    <property type="gene ID" value="TRITD6Bv1G215640"/>
</dbReference>